<proteinExistence type="predicted"/>
<organism evidence="1 3">
    <name type="scientific">Formosa algae</name>
    <dbReference type="NCBI Taxonomy" id="225843"/>
    <lineage>
        <taxon>Bacteria</taxon>
        <taxon>Pseudomonadati</taxon>
        <taxon>Bacteroidota</taxon>
        <taxon>Flavobacteriia</taxon>
        <taxon>Flavobacteriales</taxon>
        <taxon>Flavobacteriaceae</taxon>
        <taxon>Formosa</taxon>
    </lineage>
</organism>
<gene>
    <name evidence="1" type="ORF">J2Z56_002601</name>
    <name evidence="2" type="ORF">J2Z57_002368</name>
</gene>
<evidence type="ECO:0000313" key="1">
    <source>
        <dbReference type="EMBL" id="MBP1840671.1"/>
    </source>
</evidence>
<reference evidence="1" key="1">
    <citation type="submission" date="2021-03" db="EMBL/GenBank/DDBJ databases">
        <title>Genomic Encyclopedia of Type Strains, Phase IV (KMG-IV): sequencing the most valuable type-strain genomes for metagenomic binning, comparative biology and taxonomic classification.</title>
        <authorList>
            <person name="Goeker M."/>
        </authorList>
    </citation>
    <scope>NUCLEOTIDE SEQUENCE</scope>
    <source>
        <strain evidence="1">DSM 15523</strain>
        <strain evidence="2 4">DSM 16476</strain>
    </source>
</reference>
<protein>
    <submittedName>
        <fullName evidence="1">Uncharacterized protein</fullName>
    </submittedName>
</protein>
<dbReference type="EMBL" id="JAUSUU010000007">
    <property type="protein sequence ID" value="MDQ0335916.1"/>
    <property type="molecule type" value="Genomic_DNA"/>
</dbReference>
<comment type="caution">
    <text evidence="1">The sequence shown here is derived from an EMBL/GenBank/DDBJ whole genome shotgun (WGS) entry which is preliminary data.</text>
</comment>
<dbReference type="RefSeq" id="WP_232301588.1">
    <property type="nucleotide sequence ID" value="NZ_JAGGJQ010000007.1"/>
</dbReference>
<sequence length="46" mass="5376">MCYFNVKTGEIIAIPDSSEFIDEYIFKESFQEQLDAIEDKKADLLK</sequence>
<dbReference type="EMBL" id="JAGGJQ010000007">
    <property type="protein sequence ID" value="MBP1840671.1"/>
    <property type="molecule type" value="Genomic_DNA"/>
</dbReference>
<evidence type="ECO:0000313" key="3">
    <source>
        <dbReference type="Proteomes" id="UP001138672"/>
    </source>
</evidence>
<accession>A0A9X0YL94</accession>
<dbReference type="AlphaFoldDB" id="A0A9X0YL94"/>
<evidence type="ECO:0000313" key="4">
    <source>
        <dbReference type="Proteomes" id="UP001231587"/>
    </source>
</evidence>
<evidence type="ECO:0000313" key="2">
    <source>
        <dbReference type="EMBL" id="MDQ0335916.1"/>
    </source>
</evidence>
<keyword evidence="4" id="KW-1185">Reference proteome</keyword>
<name>A0A9X0YL94_9FLAO</name>
<dbReference type="Proteomes" id="UP001138672">
    <property type="component" value="Unassembled WGS sequence"/>
</dbReference>
<dbReference type="Proteomes" id="UP001231587">
    <property type="component" value="Unassembled WGS sequence"/>
</dbReference>